<keyword evidence="17" id="KW-1185">Reference proteome</keyword>
<dbReference type="Pfam" id="PF00063">
    <property type="entry name" value="Myosin_head"/>
    <property type="match status" value="1"/>
</dbReference>
<feature type="domain" description="Myosin motor" evidence="14">
    <location>
        <begin position="61"/>
        <end position="732"/>
    </location>
</feature>
<evidence type="ECO:0000256" key="9">
    <source>
        <dbReference type="ARBA" id="ARBA00023203"/>
    </source>
</evidence>
<dbReference type="CDD" id="cd23767">
    <property type="entry name" value="IQCD"/>
    <property type="match status" value="1"/>
</dbReference>
<dbReference type="InterPro" id="IPR036961">
    <property type="entry name" value="Kinesin_motor_dom_sf"/>
</dbReference>
<dbReference type="GO" id="GO:0005516">
    <property type="term" value="F:calmodulin binding"/>
    <property type="evidence" value="ECO:0007669"/>
    <property type="project" value="UniProtKB-KW"/>
</dbReference>
<feature type="domain" description="Myosin N-terminal SH3-like" evidence="15">
    <location>
        <begin position="5"/>
        <end position="54"/>
    </location>
</feature>
<feature type="coiled-coil region" evidence="11">
    <location>
        <begin position="923"/>
        <end position="1051"/>
    </location>
</feature>
<dbReference type="InterPro" id="IPR036018">
    <property type="entry name" value="MYSc_Myo11"/>
</dbReference>
<evidence type="ECO:0000313" key="16">
    <source>
        <dbReference type="EMBL" id="CAI0448332.1"/>
    </source>
</evidence>
<dbReference type="GO" id="GO:0007015">
    <property type="term" value="P:actin filament organization"/>
    <property type="evidence" value="ECO:0007669"/>
    <property type="project" value="TreeGrafter"/>
</dbReference>
<dbReference type="Gene3D" id="6.20.240.20">
    <property type="match status" value="1"/>
</dbReference>
<dbReference type="GO" id="GO:0000146">
    <property type="term" value="F:microfilament motor activity"/>
    <property type="evidence" value="ECO:0007669"/>
    <property type="project" value="TreeGrafter"/>
</dbReference>
<evidence type="ECO:0000313" key="17">
    <source>
        <dbReference type="Proteomes" id="UP001154282"/>
    </source>
</evidence>
<evidence type="ECO:0000256" key="7">
    <source>
        <dbReference type="ARBA" id="ARBA00023123"/>
    </source>
</evidence>
<sequence length="1308" mass="149434">MLSLRVGAKVWTEDRNLAWVAAEVTDVVGKQVHLLTSTGNKVSASPEKLLPRDADEEEEHGGVDDMTKLTYLNEPGVLYNLERRYALNDIYTYTGSILIAVNPFTKLPHLYNVHMMEQYKGAPFGELSPHVFAVADASYSRAMMSERRSQSILVSGESGAGKTETTKLIMQYLTYVGGRAAGDDRTVEQQVLESNPLLEAFGNARTVRNDNSSRFGKFVEIQFDSNGRISGAAIRTYLLERSRVVQITDPERNYHCFYQLCASGRDAERYNLDHPSHFHYLNQSKTYELDGVSNAEEYLRTRRAMDVVGISHEDQEAIFRTLAAILHLGNVEFSSGKEHDSSCIRDKKSNFHMQMASDLLMCDVNLLVAILCTRTIQTREGLIIKALDCNAAVASRDALAKTIYAKLFDWLVEKINRSVGQDLTSQIQIGVLDIYGFECFKNNSFEQFCINFANEKLQQHFNEHVFKMEQEEYRKEEINWSYIEFIDNQDVLDLIEKKPIGIVALLDEACMFPRSTHETFSMKLFQHFRSHPRLEKAKFSETDFTLSHYAGKVTYQTDTFLEKNRDYVVVEHCSLLSSSKCAFVAGLYSSAPEESSRSSYKFSSVATRFKQQLQALMETLNSTEPHYIRCVKPNSLNRPQKFENQSILHQLRCGGVLEAVRISLAGYPTRRTYSEFVDRFGILTPEYLDGSCDERGWTEKIVQKMKLQNFQLGRTKVFLRAGQIGILDSRRAEVLDTSAKCIQRRVQTFLTRRSFLLKRAAAFSFQAYIRGCIARKTYSQKRKTAAAITIQKWVRKWQMQHAYLKLFSSAVIIQSSIHGFLSRQRFRNGMRSRAATLIQGCWRTYKFRSALRHRQGSIIAIQCCWRQKLARREFRKRKQAANETGALRLAKGKLEKQLEDLTWRLHLEKRLRVSSEEAKSLELSKLQKSMESLTLELDAAKLATVSECNRNAVLINQLELSQKEKSALERELISMADLRKENKILKGSVDSMEKKNSALELELVQAQKNTIDNIGKMKELEGKCSMLQQNVQSLEKKLALLEDENHVLRQKALSASPKGHNAGLVKSFSELFSNYCSGFFYTQILMQESPTPSKLVPSFSRGLSESRRTKLTAERSQENYEFLSRCIKEDLGFIEGKPLAACIIYRCLHQWRAFETERTAIFDYIIEGINEVLKAGDENITLPYWLANASALLCLLQRNLQANGFMTKGTPRSTSALGYSQQALKSAFKYIGFDDGVSHVEARYPAILFKQQLTACVEKIFGLIRDNLKKELSPLLAFCIQVTFFCYLLLELHFESLFGHLFLFPQNL</sequence>
<dbReference type="PROSITE" id="PS50096">
    <property type="entry name" value="IQ"/>
    <property type="match status" value="3"/>
</dbReference>
<dbReference type="GO" id="GO:0051015">
    <property type="term" value="F:actin filament binding"/>
    <property type="evidence" value="ECO:0007669"/>
    <property type="project" value="TreeGrafter"/>
</dbReference>
<dbReference type="PROSITE" id="PS51456">
    <property type="entry name" value="MYOSIN_MOTOR"/>
    <property type="match status" value="1"/>
</dbReference>
<comment type="caution">
    <text evidence="16">The sequence shown here is derived from an EMBL/GenBank/DDBJ whole genome shotgun (WGS) entry which is preliminary data.</text>
</comment>
<evidence type="ECO:0000256" key="3">
    <source>
        <dbReference type="ARBA" id="ARBA00022741"/>
    </source>
</evidence>
<keyword evidence="7 10" id="KW-0518">Myosin</keyword>
<organism evidence="16 17">
    <name type="scientific">Linum tenue</name>
    <dbReference type="NCBI Taxonomy" id="586396"/>
    <lineage>
        <taxon>Eukaryota</taxon>
        <taxon>Viridiplantae</taxon>
        <taxon>Streptophyta</taxon>
        <taxon>Embryophyta</taxon>
        <taxon>Tracheophyta</taxon>
        <taxon>Spermatophyta</taxon>
        <taxon>Magnoliopsida</taxon>
        <taxon>eudicotyledons</taxon>
        <taxon>Gunneridae</taxon>
        <taxon>Pentapetalae</taxon>
        <taxon>rosids</taxon>
        <taxon>fabids</taxon>
        <taxon>Malpighiales</taxon>
        <taxon>Linaceae</taxon>
        <taxon>Linum</taxon>
    </lineage>
</organism>
<evidence type="ECO:0000256" key="11">
    <source>
        <dbReference type="SAM" id="Coils"/>
    </source>
</evidence>
<keyword evidence="5" id="KW-0112">Calmodulin-binding</keyword>
<keyword evidence="9 10" id="KW-0009">Actin-binding</keyword>
<dbReference type="PRINTS" id="PR00193">
    <property type="entry name" value="MYOSINHEAVY"/>
</dbReference>
<dbReference type="PANTHER" id="PTHR13140:SF781">
    <property type="entry name" value="MYOSIN-15"/>
    <property type="match status" value="1"/>
</dbReference>
<gene>
    <name evidence="16" type="ORF">LITE_LOCUS29749</name>
</gene>
<dbReference type="InterPro" id="IPR004009">
    <property type="entry name" value="SH3_Myosin"/>
</dbReference>
<dbReference type="Gene3D" id="1.20.120.720">
    <property type="entry name" value="Myosin VI head, motor domain, U50 subdomain"/>
    <property type="match status" value="1"/>
</dbReference>
<dbReference type="GO" id="GO:0005524">
    <property type="term" value="F:ATP binding"/>
    <property type="evidence" value="ECO:0007669"/>
    <property type="project" value="UniProtKB-UniRule"/>
</dbReference>
<dbReference type="GO" id="GO:0016459">
    <property type="term" value="C:myosin complex"/>
    <property type="evidence" value="ECO:0007669"/>
    <property type="project" value="UniProtKB-KW"/>
</dbReference>
<evidence type="ECO:0000256" key="12">
    <source>
        <dbReference type="SAM" id="MobiDB-lite"/>
    </source>
</evidence>
<evidence type="ECO:0000256" key="10">
    <source>
        <dbReference type="PROSITE-ProRule" id="PRU00782"/>
    </source>
</evidence>
<evidence type="ECO:0000256" key="5">
    <source>
        <dbReference type="ARBA" id="ARBA00022860"/>
    </source>
</evidence>
<feature type="domain" description="Dilute" evidence="13">
    <location>
        <begin position="1163"/>
        <end position="1308"/>
    </location>
</feature>
<dbReference type="Gene3D" id="1.10.10.820">
    <property type="match status" value="1"/>
</dbReference>
<dbReference type="EMBL" id="CAMGYJ010000007">
    <property type="protein sequence ID" value="CAI0448332.1"/>
    <property type="molecule type" value="Genomic_DNA"/>
</dbReference>
<accession>A0AAV0MNI8</accession>
<comment type="similarity">
    <text evidence="1">Belongs to the TRAFAC class myosin-kinesin ATPase superfamily. Myosin family. Plant myosin class XI subfamily.</text>
</comment>
<evidence type="ECO:0008006" key="18">
    <source>
        <dbReference type="Google" id="ProtNLM"/>
    </source>
</evidence>
<dbReference type="CDD" id="cd01384">
    <property type="entry name" value="MYSc_Myo11"/>
    <property type="match status" value="1"/>
</dbReference>
<dbReference type="GO" id="GO:0030048">
    <property type="term" value="P:actin filament-based movement"/>
    <property type="evidence" value="ECO:0007669"/>
    <property type="project" value="UniProtKB-ARBA"/>
</dbReference>
<evidence type="ECO:0000256" key="2">
    <source>
        <dbReference type="ARBA" id="ARBA00022737"/>
    </source>
</evidence>
<name>A0AAV0MNI8_9ROSI</name>
<dbReference type="GO" id="GO:0005737">
    <property type="term" value="C:cytoplasm"/>
    <property type="evidence" value="ECO:0007669"/>
    <property type="project" value="TreeGrafter"/>
</dbReference>
<dbReference type="PROSITE" id="PS51126">
    <property type="entry name" value="DILUTE"/>
    <property type="match status" value="1"/>
</dbReference>
<keyword evidence="8 10" id="KW-0505">Motor protein</keyword>
<evidence type="ECO:0000256" key="1">
    <source>
        <dbReference type="ARBA" id="ARBA00008049"/>
    </source>
</evidence>
<dbReference type="Pfam" id="PF00612">
    <property type="entry name" value="IQ"/>
    <property type="match status" value="4"/>
</dbReference>
<dbReference type="InterPro" id="IPR027417">
    <property type="entry name" value="P-loop_NTPase"/>
</dbReference>
<dbReference type="Gene3D" id="1.20.5.190">
    <property type="match status" value="3"/>
</dbReference>
<keyword evidence="6 11" id="KW-0175">Coiled coil</keyword>
<feature type="region of interest" description="Disordered" evidence="12">
    <location>
        <begin position="42"/>
        <end position="62"/>
    </location>
</feature>
<reference evidence="16" key="1">
    <citation type="submission" date="2022-08" db="EMBL/GenBank/DDBJ databases">
        <authorList>
            <person name="Gutierrez-Valencia J."/>
        </authorList>
    </citation>
    <scope>NUCLEOTIDE SEQUENCE</scope>
</reference>
<dbReference type="SMART" id="SM00242">
    <property type="entry name" value="MYSc"/>
    <property type="match status" value="1"/>
</dbReference>
<feature type="region of interest" description="Actin-binding" evidence="10">
    <location>
        <begin position="613"/>
        <end position="635"/>
    </location>
</feature>
<dbReference type="Gene3D" id="3.40.850.10">
    <property type="entry name" value="Kinesin motor domain"/>
    <property type="match status" value="1"/>
</dbReference>
<dbReference type="InterPro" id="IPR000048">
    <property type="entry name" value="IQ_motif_EF-hand-BS"/>
</dbReference>
<evidence type="ECO:0000256" key="6">
    <source>
        <dbReference type="ARBA" id="ARBA00023054"/>
    </source>
</evidence>
<dbReference type="PANTHER" id="PTHR13140">
    <property type="entry name" value="MYOSIN"/>
    <property type="match status" value="1"/>
</dbReference>
<dbReference type="PROSITE" id="PS51844">
    <property type="entry name" value="SH3_LIKE"/>
    <property type="match status" value="1"/>
</dbReference>
<dbReference type="GO" id="GO:0016020">
    <property type="term" value="C:membrane"/>
    <property type="evidence" value="ECO:0007669"/>
    <property type="project" value="TreeGrafter"/>
</dbReference>
<dbReference type="SMART" id="SM00015">
    <property type="entry name" value="IQ"/>
    <property type="match status" value="6"/>
</dbReference>
<evidence type="ECO:0000259" key="14">
    <source>
        <dbReference type="PROSITE" id="PS51456"/>
    </source>
</evidence>
<protein>
    <recommendedName>
        <fullName evidence="18">Myosin-15</fullName>
    </recommendedName>
</protein>
<dbReference type="FunFam" id="1.10.10.820:FF:000001">
    <property type="entry name" value="Myosin heavy chain"/>
    <property type="match status" value="1"/>
</dbReference>
<keyword evidence="4 10" id="KW-0067">ATP-binding</keyword>
<feature type="binding site" evidence="10">
    <location>
        <begin position="156"/>
        <end position="163"/>
    </location>
    <ligand>
        <name>ATP</name>
        <dbReference type="ChEBI" id="CHEBI:30616"/>
    </ligand>
</feature>
<evidence type="ECO:0000256" key="8">
    <source>
        <dbReference type="ARBA" id="ARBA00023175"/>
    </source>
</evidence>
<dbReference type="InterPro" id="IPR001609">
    <property type="entry name" value="Myosin_head_motor_dom-like"/>
</dbReference>
<keyword evidence="2" id="KW-0677">Repeat</keyword>
<proteinExistence type="inferred from homology"/>
<dbReference type="Proteomes" id="UP001154282">
    <property type="component" value="Unassembled WGS sequence"/>
</dbReference>
<dbReference type="InterPro" id="IPR002710">
    <property type="entry name" value="Dilute_dom"/>
</dbReference>
<dbReference type="Gene3D" id="1.20.58.530">
    <property type="match status" value="1"/>
</dbReference>
<evidence type="ECO:0000259" key="13">
    <source>
        <dbReference type="PROSITE" id="PS51126"/>
    </source>
</evidence>
<evidence type="ECO:0000259" key="15">
    <source>
        <dbReference type="PROSITE" id="PS51844"/>
    </source>
</evidence>
<keyword evidence="3 10" id="KW-0547">Nucleotide-binding</keyword>
<evidence type="ECO:0000256" key="4">
    <source>
        <dbReference type="ARBA" id="ARBA00022840"/>
    </source>
</evidence>
<dbReference type="SUPFAM" id="SSF52540">
    <property type="entry name" value="P-loop containing nucleoside triphosphate hydrolases"/>
    <property type="match status" value="2"/>
</dbReference>